<proteinExistence type="predicted"/>
<dbReference type="EMBL" id="CP090893">
    <property type="protein sequence ID" value="ULT99052.1"/>
    <property type="molecule type" value="Genomic_DNA"/>
</dbReference>
<feature type="compositionally biased region" description="Basic and acidic residues" evidence="1">
    <location>
        <begin position="124"/>
        <end position="146"/>
    </location>
</feature>
<feature type="compositionally biased region" description="Basic residues" evidence="1">
    <location>
        <begin position="147"/>
        <end position="166"/>
    </location>
</feature>
<dbReference type="Proteomes" id="UP000827892">
    <property type="component" value="Chromosome III"/>
</dbReference>
<name>A0AAE9D9H6_CAEBR</name>
<organism evidence="2 3">
    <name type="scientific">Caenorhabditis briggsae</name>
    <dbReference type="NCBI Taxonomy" id="6238"/>
    <lineage>
        <taxon>Eukaryota</taxon>
        <taxon>Metazoa</taxon>
        <taxon>Ecdysozoa</taxon>
        <taxon>Nematoda</taxon>
        <taxon>Chromadorea</taxon>
        <taxon>Rhabditida</taxon>
        <taxon>Rhabditina</taxon>
        <taxon>Rhabditomorpha</taxon>
        <taxon>Rhabditoidea</taxon>
        <taxon>Rhabditidae</taxon>
        <taxon>Peloderinae</taxon>
        <taxon>Caenorhabditis</taxon>
    </lineage>
</organism>
<feature type="region of interest" description="Disordered" evidence="1">
    <location>
        <begin position="124"/>
        <end position="166"/>
    </location>
</feature>
<sequence>MSDDETMSSELPDPPPFKQIDQWLSTIRVHECTKAFALLEAYYTKGNCSAEILWRLAKYFLTIANFPPTKEEHLKEVQKGIGYAREAFEVEITFSTAKWAAISSYKLIKLVGFKEKMEELNQCKDDDDGELGRCDAESGKMDERASRIRGKSRSNKQRKGGVGREA</sequence>
<protein>
    <submittedName>
        <fullName evidence="2">Uncharacterized protein</fullName>
    </submittedName>
</protein>
<evidence type="ECO:0000313" key="2">
    <source>
        <dbReference type="EMBL" id="ULT99052.1"/>
    </source>
</evidence>
<evidence type="ECO:0000313" key="3">
    <source>
        <dbReference type="Proteomes" id="UP000827892"/>
    </source>
</evidence>
<reference evidence="2 3" key="1">
    <citation type="submission" date="2022-05" db="EMBL/GenBank/DDBJ databases">
        <title>Chromosome-level reference genomes for two strains of Caenorhabditis briggsae: an improved platform for comparative genomics.</title>
        <authorList>
            <person name="Stevens L."/>
            <person name="Andersen E.C."/>
        </authorList>
    </citation>
    <scope>NUCLEOTIDE SEQUENCE [LARGE SCALE GENOMIC DNA]</scope>
    <source>
        <strain evidence="2">QX1410_ONT</strain>
        <tissue evidence="2">Whole-organism</tissue>
    </source>
</reference>
<dbReference type="AlphaFoldDB" id="A0AAE9D9H6"/>
<evidence type="ECO:0000256" key="1">
    <source>
        <dbReference type="SAM" id="MobiDB-lite"/>
    </source>
</evidence>
<gene>
    <name evidence="2" type="ORF">L3Y34_000418</name>
</gene>
<accession>A0AAE9D9H6</accession>